<feature type="domain" description="GH16" evidence="8">
    <location>
        <begin position="508"/>
        <end position="777"/>
    </location>
</feature>
<dbReference type="InterPro" id="IPR008979">
    <property type="entry name" value="Galactose-bd-like_sf"/>
</dbReference>
<dbReference type="InterPro" id="IPR003305">
    <property type="entry name" value="CenC_carb-bd"/>
</dbReference>
<dbReference type="GO" id="GO:0004553">
    <property type="term" value="F:hydrolase activity, hydrolyzing O-glycosyl compounds"/>
    <property type="evidence" value="ECO:0007669"/>
    <property type="project" value="InterPro"/>
</dbReference>
<dbReference type="InterPro" id="IPR001119">
    <property type="entry name" value="SLH_dom"/>
</dbReference>
<dbReference type="InterPro" id="IPR040751">
    <property type="entry name" value="SbsC_C"/>
</dbReference>
<dbReference type="InterPro" id="IPR013320">
    <property type="entry name" value="ConA-like_dom_sf"/>
</dbReference>
<dbReference type="PANTHER" id="PTHR10963:SF55">
    <property type="entry name" value="GLYCOSIDE HYDROLASE FAMILY 16 PROTEIN"/>
    <property type="match status" value="1"/>
</dbReference>
<feature type="domain" description="CBM6" evidence="6">
    <location>
        <begin position="1120"/>
        <end position="1251"/>
    </location>
</feature>
<keyword evidence="5" id="KW-0812">Transmembrane</keyword>
<accession>A0A3Q8S4D5</accession>
<dbReference type="Gene3D" id="2.60.120.260">
    <property type="entry name" value="Galactose-binding domain-like"/>
    <property type="match status" value="4"/>
</dbReference>
<dbReference type="PROSITE" id="PS51762">
    <property type="entry name" value="GH16_2"/>
    <property type="match status" value="1"/>
</dbReference>
<evidence type="ECO:0000256" key="4">
    <source>
        <dbReference type="SAM" id="MobiDB-lite"/>
    </source>
</evidence>
<keyword evidence="3 9" id="KW-0378">Hydrolase</keyword>
<feature type="transmembrane region" description="Helical" evidence="5">
    <location>
        <begin position="16"/>
        <end position="36"/>
    </location>
</feature>
<dbReference type="CDD" id="cd04080">
    <property type="entry name" value="CBM6_cellulase-like"/>
    <property type="match status" value="1"/>
</dbReference>
<evidence type="ECO:0000259" key="7">
    <source>
        <dbReference type="PROSITE" id="PS51272"/>
    </source>
</evidence>
<dbReference type="PROSITE" id="PS51175">
    <property type="entry name" value="CBM6"/>
    <property type="match status" value="1"/>
</dbReference>
<evidence type="ECO:0000259" key="8">
    <source>
        <dbReference type="PROSITE" id="PS51762"/>
    </source>
</evidence>
<keyword evidence="5" id="KW-1133">Transmembrane helix</keyword>
<evidence type="ECO:0000256" key="1">
    <source>
        <dbReference type="ARBA" id="ARBA00006865"/>
    </source>
</evidence>
<dbReference type="Pfam" id="PF00722">
    <property type="entry name" value="Glyco_hydro_16"/>
    <property type="match status" value="1"/>
</dbReference>
<protein>
    <submittedName>
        <fullName evidence="9">Glycosyl hydrolase family protein</fullName>
    </submittedName>
</protein>
<evidence type="ECO:0000259" key="6">
    <source>
        <dbReference type="PROSITE" id="PS51175"/>
    </source>
</evidence>
<comment type="similarity">
    <text evidence="1">Belongs to the glycosyl hydrolase 16 family.</text>
</comment>
<dbReference type="GO" id="GO:0005975">
    <property type="term" value="P:carbohydrate metabolic process"/>
    <property type="evidence" value="ECO:0007669"/>
    <property type="project" value="InterPro"/>
</dbReference>
<feature type="region of interest" description="Disordered" evidence="4">
    <location>
        <begin position="392"/>
        <end position="446"/>
    </location>
</feature>
<dbReference type="KEGG" id="plen:EIM92_07690"/>
<dbReference type="InterPro" id="IPR050546">
    <property type="entry name" value="Glycosyl_Hydrlase_16"/>
</dbReference>
<gene>
    <name evidence="9" type="ORF">EIM92_07690</name>
</gene>
<reference evidence="9 10" key="1">
    <citation type="submission" date="2018-11" db="EMBL/GenBank/DDBJ databases">
        <title>Genome sequencing of Paenibacillus lentus DSM25539(T).</title>
        <authorList>
            <person name="Kook J.-K."/>
            <person name="Park S.-N."/>
            <person name="Lim Y.K."/>
        </authorList>
    </citation>
    <scope>NUCLEOTIDE SEQUENCE [LARGE SCALE GENOMIC DNA]</scope>
    <source>
        <strain evidence="9 10">DSM 25539</strain>
    </source>
</reference>
<dbReference type="InterPro" id="IPR000757">
    <property type="entry name" value="Beta-glucanase-like"/>
</dbReference>
<feature type="compositionally biased region" description="Low complexity" evidence="4">
    <location>
        <begin position="411"/>
        <end position="426"/>
    </location>
</feature>
<keyword evidence="2" id="KW-0732">Signal</keyword>
<dbReference type="SUPFAM" id="SSF49899">
    <property type="entry name" value="Concanavalin A-like lectins/glucanases"/>
    <property type="match status" value="1"/>
</dbReference>
<evidence type="ECO:0000256" key="2">
    <source>
        <dbReference type="ARBA" id="ARBA00022729"/>
    </source>
</evidence>
<dbReference type="Pfam" id="PF00395">
    <property type="entry name" value="SLH"/>
    <property type="match status" value="3"/>
</dbReference>
<evidence type="ECO:0000256" key="5">
    <source>
        <dbReference type="SAM" id="Phobius"/>
    </source>
</evidence>
<dbReference type="EMBL" id="CP034248">
    <property type="protein sequence ID" value="AZK46087.1"/>
    <property type="molecule type" value="Genomic_DNA"/>
</dbReference>
<dbReference type="PROSITE" id="PS51272">
    <property type="entry name" value="SLH"/>
    <property type="match status" value="3"/>
</dbReference>
<proteinExistence type="inferred from homology"/>
<dbReference type="SMART" id="SM00606">
    <property type="entry name" value="CBD_IV"/>
    <property type="match status" value="1"/>
</dbReference>
<dbReference type="CDD" id="cd08023">
    <property type="entry name" value="GH16_laminarinase_like"/>
    <property type="match status" value="1"/>
</dbReference>
<dbReference type="InterPro" id="IPR006584">
    <property type="entry name" value="Cellulose-bd_IV"/>
</dbReference>
<feature type="domain" description="SLH" evidence="7">
    <location>
        <begin position="40"/>
        <end position="98"/>
    </location>
</feature>
<dbReference type="Proteomes" id="UP000273145">
    <property type="component" value="Chromosome"/>
</dbReference>
<dbReference type="InterPro" id="IPR005084">
    <property type="entry name" value="CBM6"/>
</dbReference>
<dbReference type="Pfam" id="PF02018">
    <property type="entry name" value="CBM_4_9"/>
    <property type="match status" value="3"/>
</dbReference>
<dbReference type="Pfam" id="PF18316">
    <property type="entry name" value="S-l_SbsC_C"/>
    <property type="match status" value="1"/>
</dbReference>
<keyword evidence="10" id="KW-1185">Reference proteome</keyword>
<evidence type="ECO:0000313" key="9">
    <source>
        <dbReference type="EMBL" id="AZK46087.1"/>
    </source>
</evidence>
<dbReference type="SUPFAM" id="SSF49785">
    <property type="entry name" value="Galactose-binding domain-like"/>
    <property type="match status" value="4"/>
</dbReference>
<dbReference type="Pfam" id="PF03422">
    <property type="entry name" value="CBM_6"/>
    <property type="match status" value="1"/>
</dbReference>
<dbReference type="PANTHER" id="PTHR10963">
    <property type="entry name" value="GLYCOSYL HYDROLASE-RELATED"/>
    <property type="match status" value="1"/>
</dbReference>
<feature type="domain" description="SLH" evidence="7">
    <location>
        <begin position="166"/>
        <end position="229"/>
    </location>
</feature>
<keyword evidence="5" id="KW-0472">Membrane</keyword>
<dbReference type="OrthoDB" id="9809583at2"/>
<sequence length="1375" mass="151503">MYLHCIRESEDKVKRFIAQGLILCMLFSSFMTAGYASPKQAELTGSDIQGHWSEGILGKWMDGGILTGYPDGKLHPTQPISRAEFSMLLQRVFGASEEIQLAFKDVPADAWYASSLAAAFQAGFIHGYEDGTFRPGHPITRSETAVILSRVFQLSEVQHGMSTDFLEAVSDESEIRPYAKNAVKELIMAGVIKGYPDRSFRPDQFVTRAEAIAMLDRLAGTLYNKAVTDEHKEVMANAVVNTGDVVLRNKEITGNLYLTSGIGNGDITIENAKVAGVTFINGGGQDSIHIKNTNLAKVILFNLNHPIRVIVDDKSVIQQFVLRSPSVIQTGDGASISSLILQKGSSGSVIRGEGEISRVKSETVEIMVNDKQLEHGKEYVWLSDKEILIPANEKDESVGDTGRATGGGSSSTGNTSPSTGGDTGTRPTPPTSWPPVATQGSLPGTTKVTATAATGNRLAVLVSHEELPASQAGDTLMKSSLWIDSYQAGADISGVDPNINKYLGVYEVDQQEKIVRYQPIVLTEANIRPEAWNMVWNDEFDGARIDTSKWNYIQGGGGYGNNELQNYTDREKNARIENGHLVLEAYKEDYQGNAYTSAKLTTEGKGDWTYGRFEIRAQMPQGKGIWPAIWMMPTDPNLYSGWPASGEIDIMELLGHEPNKIYGTLHYGLPHEHTQDSYTLPDGATFADDFHTYAVEWEPGEIRFYIDGVLYSKQSNWFSKNQQEGEEYTYPAPFDRDFFLQLNVAVGGDWPGSPDSTTEFPQKMLVDYVRVYERDGHAYRQPVLPATKTVAIREPGEDGNYVENGTFEDEMEHWVFQPFAPPADLFGGAGSVSLDQGAVKVTIDQEGDVNYAIQLVQAGLPLIKGATYQLSFDAWSSGNRTMVASLSGPDQNYARYMDDKTVALTAERQSSTYTFVMNSDTDANARLEFNMGEAGTLPIWIDEVRLVKIADPDSNTPRDALPSGNLIYNGTFDQGKDRLGFWKINGPGSADASYHVGSAINDRKLYVKPRSAGQPDALTLSQDRLKLTEGKMYILSFSARAESSVSIVAQIGNEDQSNLHAEQAFTIGTDSQIYSWIFTMGPVNGSSNLEFGLGALTNFLELDNVSLKEMSPPVEVNGSKRIEAENYSDMKGVQKGDDGLSVGWIDPGDWMQYIVDVKKAGEYKIAYFVASGHEGGGSLTLLGKQGSVYTQTLPAGEINEDDADFKYTWNVANTGDWGAFKLMEQTIQLNEGIQTLQIYAPHVNVDYFILTDVHQEHFTGNLIRNGTFDSDVSEWQTYQSDNKSDKLSIAAKDGAMHIQLPEIMPESWNQQVYQDGLTLEQGKVYSVTFDVYSTVDRPIQLGIGFVEPSNNYAYTDFLNGNKPTIWLTNVKQQLI</sequence>
<name>A0A3Q8S4D5_9BACL</name>
<dbReference type="GO" id="GO:0030246">
    <property type="term" value="F:carbohydrate binding"/>
    <property type="evidence" value="ECO:0007669"/>
    <property type="project" value="InterPro"/>
</dbReference>
<feature type="domain" description="SLH" evidence="7">
    <location>
        <begin position="99"/>
        <end position="162"/>
    </location>
</feature>
<organism evidence="9 10">
    <name type="scientific">Paenibacillus lentus</name>
    <dbReference type="NCBI Taxonomy" id="1338368"/>
    <lineage>
        <taxon>Bacteria</taxon>
        <taxon>Bacillati</taxon>
        <taxon>Bacillota</taxon>
        <taxon>Bacilli</taxon>
        <taxon>Bacillales</taxon>
        <taxon>Paenibacillaceae</taxon>
        <taxon>Paenibacillus</taxon>
    </lineage>
</organism>
<evidence type="ECO:0000256" key="3">
    <source>
        <dbReference type="ARBA" id="ARBA00022801"/>
    </source>
</evidence>
<dbReference type="Gene3D" id="2.60.120.200">
    <property type="match status" value="1"/>
</dbReference>
<evidence type="ECO:0000313" key="10">
    <source>
        <dbReference type="Proteomes" id="UP000273145"/>
    </source>
</evidence>